<evidence type="ECO:0000256" key="12">
    <source>
        <dbReference type="ARBA" id="ARBA00022801"/>
    </source>
</evidence>
<evidence type="ECO:0000256" key="7">
    <source>
        <dbReference type="ARBA" id="ARBA00022490"/>
    </source>
</evidence>
<dbReference type="GO" id="GO:0046872">
    <property type="term" value="F:metal ion binding"/>
    <property type="evidence" value="ECO:0007669"/>
    <property type="project" value="UniProtKB-KW"/>
</dbReference>
<reference evidence="26" key="2">
    <citation type="submission" date="2023-06" db="EMBL/GenBank/DDBJ databases">
        <authorList>
            <consortium name="Lawrence Berkeley National Laboratory"/>
            <person name="Mondo S.J."/>
            <person name="Hensen N."/>
            <person name="Bonometti L."/>
            <person name="Westerberg I."/>
            <person name="Brannstrom I.O."/>
            <person name="Guillou S."/>
            <person name="Cros-Aarteil S."/>
            <person name="Calhoun S."/>
            <person name="Haridas S."/>
            <person name="Kuo A."/>
            <person name="Pangilinan J."/>
            <person name="Riley R."/>
            <person name="Labutti K."/>
            <person name="Andreopoulos B."/>
            <person name="Lipzen A."/>
            <person name="Chen C."/>
            <person name="Yanf M."/>
            <person name="Daum C."/>
            <person name="Ng V."/>
            <person name="Clum A."/>
            <person name="Steindorff A."/>
            <person name="Ohm R."/>
            <person name="Martin F."/>
            <person name="Silar P."/>
            <person name="Natvig D."/>
            <person name="Lalanne C."/>
            <person name="Gautier V."/>
            <person name="Ament-Velasquez S.L."/>
            <person name="Kruys A."/>
            <person name="Hutchinson M.I."/>
            <person name="Powell A.J."/>
            <person name="Barry K."/>
            <person name="Miller A.N."/>
            <person name="Grigoriev I.V."/>
            <person name="Debuchy R."/>
            <person name="Gladieux P."/>
            <person name="Thoren M.H."/>
            <person name="Johannesson H."/>
        </authorList>
    </citation>
    <scope>NUCLEOTIDE SEQUENCE</scope>
    <source>
        <strain evidence="26">PSN324</strain>
    </source>
</reference>
<evidence type="ECO:0000256" key="13">
    <source>
        <dbReference type="ARBA" id="ARBA00022839"/>
    </source>
</evidence>
<evidence type="ECO:0000256" key="14">
    <source>
        <dbReference type="ARBA" id="ARBA00022842"/>
    </source>
</evidence>
<keyword evidence="13" id="KW-0269">Exonuclease</keyword>
<evidence type="ECO:0000256" key="21">
    <source>
        <dbReference type="ARBA" id="ARBA00031469"/>
    </source>
</evidence>
<feature type="compositionally biased region" description="Polar residues" evidence="24">
    <location>
        <begin position="68"/>
        <end position="77"/>
    </location>
</feature>
<evidence type="ECO:0000256" key="24">
    <source>
        <dbReference type="SAM" id="MobiDB-lite"/>
    </source>
</evidence>
<dbReference type="PANTHER" id="PTHR12121">
    <property type="entry name" value="CARBON CATABOLITE REPRESSOR PROTEIN 4"/>
    <property type="match status" value="1"/>
</dbReference>
<dbReference type="InterPro" id="IPR001611">
    <property type="entry name" value="Leu-rich_rpt"/>
</dbReference>
<dbReference type="GO" id="GO:0005737">
    <property type="term" value="C:cytoplasm"/>
    <property type="evidence" value="ECO:0007669"/>
    <property type="project" value="UniProtKB-SubCell"/>
</dbReference>
<feature type="compositionally biased region" description="Polar residues" evidence="24">
    <location>
        <begin position="133"/>
        <end position="158"/>
    </location>
</feature>
<dbReference type="GO" id="GO:0005634">
    <property type="term" value="C:nucleus"/>
    <property type="evidence" value="ECO:0007669"/>
    <property type="project" value="UniProtKB-SubCell"/>
</dbReference>
<comment type="subcellular location">
    <subcellularLocation>
        <location evidence="4">Cytoplasm</location>
    </subcellularLocation>
    <subcellularLocation>
        <location evidence="3">Nucleus</location>
    </subcellularLocation>
</comment>
<evidence type="ECO:0000256" key="1">
    <source>
        <dbReference type="ARBA" id="ARBA00001663"/>
    </source>
</evidence>
<dbReference type="InterPro" id="IPR050410">
    <property type="entry name" value="CCR4/nocturin_mRNA_transcr"/>
</dbReference>
<dbReference type="Proteomes" id="UP001321749">
    <property type="component" value="Unassembled WGS sequence"/>
</dbReference>
<keyword evidence="14" id="KW-0460">Magnesium</keyword>
<evidence type="ECO:0000256" key="9">
    <source>
        <dbReference type="ARBA" id="ARBA00022722"/>
    </source>
</evidence>
<dbReference type="EMBL" id="MU864928">
    <property type="protein sequence ID" value="KAK4467158.1"/>
    <property type="molecule type" value="Genomic_DNA"/>
</dbReference>
<evidence type="ECO:0000256" key="8">
    <source>
        <dbReference type="ARBA" id="ARBA00022614"/>
    </source>
</evidence>
<keyword evidence="7" id="KW-0963">Cytoplasm</keyword>
<protein>
    <recommendedName>
        <fullName evidence="19">CCR4-Not complex 3'-5'-exoribonuclease subunit Ccr4</fullName>
        <ecNumber evidence="6">3.1.13.4</ecNumber>
    </recommendedName>
    <alternativeName>
        <fullName evidence="20">Carbon catabolite repressor protein 4</fullName>
    </alternativeName>
    <alternativeName>
        <fullName evidence="21">Cytoplasmic deadenylase</fullName>
    </alternativeName>
    <alternativeName>
        <fullName evidence="22">Glucose-repressible alcohol dehydrogenase transcriptional effector</fullName>
    </alternativeName>
</protein>
<dbReference type="InterPro" id="IPR003591">
    <property type="entry name" value="Leu-rich_rpt_typical-subtyp"/>
</dbReference>
<sequence>MADGHRHPLHAFSSPISPNFNNPANSLIPNGIVLNSLLLSQFAAAPPSPNPKTPTAASPTPRGMYGHGQQQGHNSRLNGAPNRGQNIPMLYGFQQQSAQHHQAHAQHHQGLQQDHGHGGGGGMMGHSGFASSVLSNPSPFSGASLQNGHGTTTRGGQAQQINEHWAEQLRLHKESQAAHATMTEQHSPHYFARIKAGENRGIGGSINNSASAPSNDGEEDRRRPYALEKNKRQDWHNLDMSGQGLRVLSSALFNYDFLQELYIASNKLQYLPPDIGRLRQLRHLDASNNLLTDLPPEIGMCTGLKMLLLFDNQIRELPFELGSLHQLDMLGISGNPIAPNYKEEIMERNTKSLINALLEQAPIPAPPVPRKPVVIQEDVASSLERVKTLTWNILCEKFATASLYGYTPTKALSWDYRKMKILQEIRESNADFLCLQEIATDVFREFFSPELAQDDYKGVHWPRPKAKTMAEKDAQGVDGCAVFYKASKWILLDKQLIDYANIAINRPDMKNHHDIFNRVMPKDNIGLICFFESRQTGSRIIVANTHLAWEPTLADVKLVQTAILMENITRLAEKYARWPPLKDKKMIQVPLEEGEVRREVPEPGPSQEYRNNTDIPLLVCGDYNSTNDSSVYELLSMGRVAPTHSDFGNHQYGTFTRDGVEHPFSMRSAYVHLNGTPDELSFTNYVPNFAEVIDYIWYSTNTLEVVELLGPPDKIHLKRVPGFPNYHFPADHIQIAADFVIKARKDKKLVAEQDYGSSSGDRRS</sequence>
<reference evidence="26" key="1">
    <citation type="journal article" date="2023" name="Mol. Phylogenet. Evol.">
        <title>Genome-scale phylogeny and comparative genomics of the fungal order Sordariales.</title>
        <authorList>
            <person name="Hensen N."/>
            <person name="Bonometti L."/>
            <person name="Westerberg I."/>
            <person name="Brannstrom I.O."/>
            <person name="Guillou S."/>
            <person name="Cros-Aarteil S."/>
            <person name="Calhoun S."/>
            <person name="Haridas S."/>
            <person name="Kuo A."/>
            <person name="Mondo S."/>
            <person name="Pangilinan J."/>
            <person name="Riley R."/>
            <person name="LaButti K."/>
            <person name="Andreopoulos B."/>
            <person name="Lipzen A."/>
            <person name="Chen C."/>
            <person name="Yan M."/>
            <person name="Daum C."/>
            <person name="Ng V."/>
            <person name="Clum A."/>
            <person name="Steindorff A."/>
            <person name="Ohm R.A."/>
            <person name="Martin F."/>
            <person name="Silar P."/>
            <person name="Natvig D.O."/>
            <person name="Lalanne C."/>
            <person name="Gautier V."/>
            <person name="Ament-Velasquez S.L."/>
            <person name="Kruys A."/>
            <person name="Hutchinson M.I."/>
            <person name="Powell A.J."/>
            <person name="Barry K."/>
            <person name="Miller A.N."/>
            <person name="Grigoriev I.V."/>
            <person name="Debuchy R."/>
            <person name="Gladieux P."/>
            <person name="Hiltunen Thoren M."/>
            <person name="Johannesson H."/>
        </authorList>
    </citation>
    <scope>NUCLEOTIDE SEQUENCE</scope>
    <source>
        <strain evidence="26">PSN324</strain>
    </source>
</reference>
<evidence type="ECO:0000313" key="27">
    <source>
        <dbReference type="Proteomes" id="UP001321749"/>
    </source>
</evidence>
<evidence type="ECO:0000256" key="6">
    <source>
        <dbReference type="ARBA" id="ARBA00012161"/>
    </source>
</evidence>
<keyword evidence="10" id="KW-0479">Metal-binding</keyword>
<dbReference type="Pfam" id="PF00560">
    <property type="entry name" value="LRR_1"/>
    <property type="match status" value="1"/>
</dbReference>
<dbReference type="FunFam" id="3.80.10.10:FF:000447">
    <property type="entry name" value="Glucose-repressible alcohol dehydrogenase transcriptional effector"/>
    <property type="match status" value="1"/>
</dbReference>
<gene>
    <name evidence="26" type="ORF">QBC42DRAFT_2023</name>
</gene>
<accession>A0AAV9I6R8</accession>
<feature type="region of interest" description="Disordered" evidence="24">
    <location>
        <begin position="44"/>
        <end position="158"/>
    </location>
</feature>
<dbReference type="EC" id="3.1.13.4" evidence="6"/>
<evidence type="ECO:0000256" key="23">
    <source>
        <dbReference type="ARBA" id="ARBA00045495"/>
    </source>
</evidence>
<dbReference type="GO" id="GO:0003723">
    <property type="term" value="F:RNA binding"/>
    <property type="evidence" value="ECO:0007669"/>
    <property type="project" value="UniProtKB-KW"/>
</dbReference>
<keyword evidence="17" id="KW-0804">Transcription</keyword>
<evidence type="ECO:0000256" key="4">
    <source>
        <dbReference type="ARBA" id="ARBA00004496"/>
    </source>
</evidence>
<evidence type="ECO:0000259" key="25">
    <source>
        <dbReference type="Pfam" id="PF03372"/>
    </source>
</evidence>
<keyword evidence="12" id="KW-0378">Hydrolase</keyword>
<evidence type="ECO:0000313" key="26">
    <source>
        <dbReference type="EMBL" id="KAK4467158.1"/>
    </source>
</evidence>
<name>A0AAV9I6R8_9PEZI</name>
<dbReference type="PROSITE" id="PS51450">
    <property type="entry name" value="LRR"/>
    <property type="match status" value="1"/>
</dbReference>
<dbReference type="InterPro" id="IPR032675">
    <property type="entry name" value="LRR_dom_sf"/>
</dbReference>
<dbReference type="InterPro" id="IPR005135">
    <property type="entry name" value="Endo/exonuclease/phosphatase"/>
</dbReference>
<comment type="caution">
    <text evidence="26">The sequence shown here is derived from an EMBL/GenBank/DDBJ whole genome shotgun (WGS) entry which is preliminary data.</text>
</comment>
<organism evidence="26 27">
    <name type="scientific">Cladorrhinum samala</name>
    <dbReference type="NCBI Taxonomy" id="585594"/>
    <lineage>
        <taxon>Eukaryota</taxon>
        <taxon>Fungi</taxon>
        <taxon>Dikarya</taxon>
        <taxon>Ascomycota</taxon>
        <taxon>Pezizomycotina</taxon>
        <taxon>Sordariomycetes</taxon>
        <taxon>Sordariomycetidae</taxon>
        <taxon>Sordariales</taxon>
        <taxon>Podosporaceae</taxon>
        <taxon>Cladorrhinum</taxon>
    </lineage>
</organism>
<evidence type="ECO:0000256" key="20">
    <source>
        <dbReference type="ARBA" id="ARBA00030493"/>
    </source>
</evidence>
<proteinExistence type="inferred from homology"/>
<keyword evidence="18" id="KW-0539">Nucleus</keyword>
<comment type="cofactor">
    <cofactor evidence="2">
        <name>Mg(2+)</name>
        <dbReference type="ChEBI" id="CHEBI:18420"/>
    </cofactor>
</comment>
<feature type="region of interest" description="Disordered" evidence="24">
    <location>
        <begin position="201"/>
        <end position="221"/>
    </location>
</feature>
<feature type="domain" description="Endonuclease/exonuclease/phosphatase" evidence="25">
    <location>
        <begin position="389"/>
        <end position="497"/>
    </location>
</feature>
<dbReference type="FunFam" id="3.60.10.10:FF:000037">
    <property type="entry name" value="Glucose-repressible alcohol dehydrogenase transcriptional effector"/>
    <property type="match status" value="1"/>
</dbReference>
<feature type="compositionally biased region" description="Polar residues" evidence="24">
    <location>
        <begin position="205"/>
        <end position="214"/>
    </location>
</feature>
<keyword evidence="16" id="KW-0805">Transcription regulation</keyword>
<dbReference type="SMART" id="SM00369">
    <property type="entry name" value="LRR_TYP"/>
    <property type="match status" value="2"/>
</dbReference>
<dbReference type="SUPFAM" id="SSF56219">
    <property type="entry name" value="DNase I-like"/>
    <property type="match status" value="1"/>
</dbReference>
<dbReference type="AlphaFoldDB" id="A0AAV9I6R8"/>
<evidence type="ECO:0000256" key="15">
    <source>
        <dbReference type="ARBA" id="ARBA00022884"/>
    </source>
</evidence>
<evidence type="ECO:0000256" key="19">
    <source>
        <dbReference type="ARBA" id="ARBA00023475"/>
    </source>
</evidence>
<keyword evidence="15" id="KW-0694">RNA-binding</keyword>
<evidence type="ECO:0000256" key="16">
    <source>
        <dbReference type="ARBA" id="ARBA00023015"/>
    </source>
</evidence>
<evidence type="ECO:0000256" key="10">
    <source>
        <dbReference type="ARBA" id="ARBA00022723"/>
    </source>
</evidence>
<dbReference type="InterPro" id="IPR036691">
    <property type="entry name" value="Endo/exonu/phosph_ase_sf"/>
</dbReference>
<keyword evidence="9" id="KW-0540">Nuclease</keyword>
<dbReference type="PANTHER" id="PTHR12121:SF100">
    <property type="entry name" value="POLY(A)-SPECIFIC RIBONUCLEASE"/>
    <property type="match status" value="1"/>
</dbReference>
<evidence type="ECO:0000256" key="3">
    <source>
        <dbReference type="ARBA" id="ARBA00004123"/>
    </source>
</evidence>
<dbReference type="Gene3D" id="3.60.10.10">
    <property type="entry name" value="Endonuclease/exonuclease/phosphatase"/>
    <property type="match status" value="1"/>
</dbReference>
<evidence type="ECO:0000256" key="17">
    <source>
        <dbReference type="ARBA" id="ARBA00023163"/>
    </source>
</evidence>
<evidence type="ECO:0000256" key="2">
    <source>
        <dbReference type="ARBA" id="ARBA00001946"/>
    </source>
</evidence>
<dbReference type="Pfam" id="PF03372">
    <property type="entry name" value="Exo_endo_phos"/>
    <property type="match status" value="2"/>
</dbReference>
<feature type="domain" description="Endonuclease/exonuclease/phosphatase" evidence="25">
    <location>
        <begin position="610"/>
        <end position="712"/>
    </location>
</feature>
<comment type="similarity">
    <text evidence="5">Belongs to the CCR4/nocturin family.</text>
</comment>
<keyword evidence="27" id="KW-1185">Reference proteome</keyword>
<comment type="catalytic activity">
    <reaction evidence="1">
        <text>Exonucleolytic cleavage of poly(A) to 5'-AMP.</text>
        <dbReference type="EC" id="3.1.13.4"/>
    </reaction>
</comment>
<dbReference type="SUPFAM" id="SSF52058">
    <property type="entry name" value="L domain-like"/>
    <property type="match status" value="1"/>
</dbReference>
<keyword evidence="8" id="KW-0433">Leucine-rich repeat</keyword>
<evidence type="ECO:0000256" key="11">
    <source>
        <dbReference type="ARBA" id="ARBA00022737"/>
    </source>
</evidence>
<dbReference type="CDD" id="cd09097">
    <property type="entry name" value="Deadenylase_CCR4"/>
    <property type="match status" value="1"/>
</dbReference>
<comment type="function">
    <text evidence="23">Acts as a catalytic component of the CCR4-NOT core complex, which in the nucleus seems to be a general transcription factor, and in the cytoplasm the major mRNA deadenylase involved in mRNA turnover. Ccr4 has 3'-5' RNase activity with a strong preference for polyadenylated substrates and also low exonuclease activity towards single-stranded DNA.</text>
</comment>
<evidence type="ECO:0000256" key="22">
    <source>
        <dbReference type="ARBA" id="ARBA00033317"/>
    </source>
</evidence>
<keyword evidence="11" id="KW-0677">Repeat</keyword>
<evidence type="ECO:0000256" key="18">
    <source>
        <dbReference type="ARBA" id="ARBA00023242"/>
    </source>
</evidence>
<dbReference type="Gene3D" id="3.80.10.10">
    <property type="entry name" value="Ribonuclease Inhibitor"/>
    <property type="match status" value="1"/>
</dbReference>
<dbReference type="GO" id="GO:0004535">
    <property type="term" value="F:poly(A)-specific ribonuclease activity"/>
    <property type="evidence" value="ECO:0007669"/>
    <property type="project" value="UniProtKB-EC"/>
</dbReference>
<evidence type="ECO:0000256" key="5">
    <source>
        <dbReference type="ARBA" id="ARBA00010774"/>
    </source>
</evidence>